<dbReference type="InterPro" id="IPR011051">
    <property type="entry name" value="RmlC_Cupin_sf"/>
</dbReference>
<reference evidence="3" key="1">
    <citation type="submission" date="2015-10" db="EMBL/GenBank/DDBJ databases">
        <title>Genome of Paenibacillus bovis sp. nov.</title>
        <authorList>
            <person name="Wu Z."/>
            <person name="Gao C."/>
            <person name="Liu Z."/>
            <person name="Zheng H."/>
        </authorList>
    </citation>
    <scope>NUCLEOTIDE SEQUENCE [LARGE SCALE GENOMIC DNA]</scope>
    <source>
        <strain evidence="3">BD3526</strain>
    </source>
</reference>
<dbReference type="Pfam" id="PF07883">
    <property type="entry name" value="Cupin_2"/>
    <property type="match status" value="1"/>
</dbReference>
<evidence type="ECO:0000313" key="2">
    <source>
        <dbReference type="EMBL" id="ANF97823.1"/>
    </source>
</evidence>
<dbReference type="PANTHER" id="PTHR36114:SF1">
    <property type="entry name" value="16.7 KDA PROTEIN IN WHIE LOCUS"/>
    <property type="match status" value="1"/>
</dbReference>
<dbReference type="Gene3D" id="2.60.120.10">
    <property type="entry name" value="Jelly Rolls"/>
    <property type="match status" value="1"/>
</dbReference>
<dbReference type="InterPro" id="IPR052044">
    <property type="entry name" value="PKS_Associated_Protein"/>
</dbReference>
<dbReference type="KEGG" id="pbv:AR543_18590"/>
<dbReference type="SUPFAM" id="SSF51182">
    <property type="entry name" value="RmlC-like cupins"/>
    <property type="match status" value="1"/>
</dbReference>
<dbReference type="InterPro" id="IPR014710">
    <property type="entry name" value="RmlC-like_jellyroll"/>
</dbReference>
<sequence length="112" mass="12622">MISKHNAPHYKWGENCDGWRLVDKANKSIIHEHMPAGTCEARHFHNKAEQFFFVLSGIMTIELDGAKYQLSAHEGIEVPALLLHQVFNHSDSGLEFLVISQPNTQGDRIAAE</sequence>
<name>A0A172ZJW0_9BACL</name>
<evidence type="ECO:0000313" key="3">
    <source>
        <dbReference type="Proteomes" id="UP000078148"/>
    </source>
</evidence>
<dbReference type="STRING" id="1616788.AR543_18590"/>
<dbReference type="PANTHER" id="PTHR36114">
    <property type="entry name" value="16.7 KDA PROTEIN IN WHIE LOCUS"/>
    <property type="match status" value="1"/>
</dbReference>
<keyword evidence="3" id="KW-1185">Reference proteome</keyword>
<organism evidence="2 3">
    <name type="scientific">Paenibacillus bovis</name>
    <dbReference type="NCBI Taxonomy" id="1616788"/>
    <lineage>
        <taxon>Bacteria</taxon>
        <taxon>Bacillati</taxon>
        <taxon>Bacillota</taxon>
        <taxon>Bacilli</taxon>
        <taxon>Bacillales</taxon>
        <taxon>Paenibacillaceae</taxon>
        <taxon>Paenibacillus</taxon>
    </lineage>
</organism>
<proteinExistence type="predicted"/>
<dbReference type="OrthoDB" id="9806121at2"/>
<evidence type="ECO:0000259" key="1">
    <source>
        <dbReference type="Pfam" id="PF07883"/>
    </source>
</evidence>
<protein>
    <submittedName>
        <fullName evidence="2">Cupin</fullName>
    </submittedName>
</protein>
<dbReference type="AlphaFoldDB" id="A0A172ZJW0"/>
<gene>
    <name evidence="2" type="ORF">AR543_18590</name>
</gene>
<dbReference type="Proteomes" id="UP000078148">
    <property type="component" value="Chromosome"/>
</dbReference>
<feature type="domain" description="Cupin type-2" evidence="1">
    <location>
        <begin position="32"/>
        <end position="99"/>
    </location>
</feature>
<accession>A0A172ZJW0</accession>
<dbReference type="EMBL" id="CP013023">
    <property type="protein sequence ID" value="ANF97823.1"/>
    <property type="molecule type" value="Genomic_DNA"/>
</dbReference>
<dbReference type="InterPro" id="IPR013096">
    <property type="entry name" value="Cupin_2"/>
</dbReference>
<reference evidence="2 3" key="2">
    <citation type="journal article" date="2016" name="Int. J. Syst. Evol. Microbiol.">
        <title>Paenibacillus bovis sp. nov., isolated from raw yak (Bos grunniens) milk.</title>
        <authorList>
            <person name="Gao C."/>
            <person name="Han J."/>
            <person name="Liu Z."/>
            <person name="Xu X."/>
            <person name="Hang F."/>
            <person name="Wu Z."/>
        </authorList>
    </citation>
    <scope>NUCLEOTIDE SEQUENCE [LARGE SCALE GENOMIC DNA]</scope>
    <source>
        <strain evidence="2 3">BD3526</strain>
    </source>
</reference>